<evidence type="ECO:0000256" key="1">
    <source>
        <dbReference type="SAM" id="MobiDB-lite"/>
    </source>
</evidence>
<feature type="chain" id="PRO_5041361734" evidence="2">
    <location>
        <begin position="21"/>
        <end position="159"/>
    </location>
</feature>
<protein>
    <submittedName>
        <fullName evidence="3">Uncharacterized protein</fullName>
    </submittedName>
</protein>
<keyword evidence="2" id="KW-0732">Signal</keyword>
<dbReference type="AlphaFoldDB" id="A0AA40E0T8"/>
<name>A0AA40E0T8_9PEZI</name>
<feature type="region of interest" description="Disordered" evidence="1">
    <location>
        <begin position="101"/>
        <end position="159"/>
    </location>
</feature>
<dbReference type="EMBL" id="JAUKUA010000003">
    <property type="protein sequence ID" value="KAK0720111.1"/>
    <property type="molecule type" value="Genomic_DNA"/>
</dbReference>
<comment type="caution">
    <text evidence="3">The sequence shown here is derived from an EMBL/GenBank/DDBJ whole genome shotgun (WGS) entry which is preliminary data.</text>
</comment>
<keyword evidence="4" id="KW-1185">Reference proteome</keyword>
<evidence type="ECO:0000313" key="4">
    <source>
        <dbReference type="Proteomes" id="UP001172102"/>
    </source>
</evidence>
<proteinExistence type="predicted"/>
<gene>
    <name evidence="3" type="ORF">B0H67DRAFT_575068</name>
</gene>
<feature type="compositionally biased region" description="Low complexity" evidence="1">
    <location>
        <begin position="109"/>
        <end position="134"/>
    </location>
</feature>
<evidence type="ECO:0000313" key="3">
    <source>
        <dbReference type="EMBL" id="KAK0720111.1"/>
    </source>
</evidence>
<feature type="signal peptide" evidence="2">
    <location>
        <begin position="1"/>
        <end position="20"/>
    </location>
</feature>
<dbReference type="Proteomes" id="UP001172102">
    <property type="component" value="Unassembled WGS sequence"/>
</dbReference>
<feature type="compositionally biased region" description="Low complexity" evidence="1">
    <location>
        <begin position="142"/>
        <end position="159"/>
    </location>
</feature>
<sequence>MATFRVSVFLAVLAAVFVQATVLEANSPSLAALIHRQAPGTPQYACHENCGNALAAGRAEGHCENSTWIGYYEACLDCALDFDIWKHYEKGVTAAASTCGLTPTPSPSGPASASPSVTGGVPSTTASPSTAAPSPTTPPVTSPSATGSATGVTSVRVTV</sequence>
<accession>A0AA40E0T8</accession>
<reference evidence="3" key="1">
    <citation type="submission" date="2023-06" db="EMBL/GenBank/DDBJ databases">
        <title>Genome-scale phylogeny and comparative genomics of the fungal order Sordariales.</title>
        <authorList>
            <consortium name="Lawrence Berkeley National Laboratory"/>
            <person name="Hensen N."/>
            <person name="Bonometti L."/>
            <person name="Westerberg I."/>
            <person name="Brannstrom I.O."/>
            <person name="Guillou S."/>
            <person name="Cros-Aarteil S."/>
            <person name="Calhoun S."/>
            <person name="Haridas S."/>
            <person name="Kuo A."/>
            <person name="Mondo S."/>
            <person name="Pangilinan J."/>
            <person name="Riley R."/>
            <person name="Labutti K."/>
            <person name="Andreopoulos B."/>
            <person name="Lipzen A."/>
            <person name="Chen C."/>
            <person name="Yanf M."/>
            <person name="Daum C."/>
            <person name="Ng V."/>
            <person name="Clum A."/>
            <person name="Steindorff A."/>
            <person name="Ohm R."/>
            <person name="Martin F."/>
            <person name="Silar P."/>
            <person name="Natvig D."/>
            <person name="Lalanne C."/>
            <person name="Gautier V."/>
            <person name="Ament-Velasquez S.L."/>
            <person name="Kruys A."/>
            <person name="Hutchinson M.I."/>
            <person name="Powell A.J."/>
            <person name="Barry K."/>
            <person name="Miller A.N."/>
            <person name="Grigoriev I.V."/>
            <person name="Debuchy R."/>
            <person name="Gladieux P."/>
            <person name="Thoren M.H."/>
            <person name="Johannesson H."/>
        </authorList>
    </citation>
    <scope>NUCLEOTIDE SEQUENCE</scope>
    <source>
        <strain evidence="3">SMH4607-1</strain>
    </source>
</reference>
<evidence type="ECO:0000256" key="2">
    <source>
        <dbReference type="SAM" id="SignalP"/>
    </source>
</evidence>
<organism evidence="3 4">
    <name type="scientific">Lasiosphaeris hirsuta</name>
    <dbReference type="NCBI Taxonomy" id="260670"/>
    <lineage>
        <taxon>Eukaryota</taxon>
        <taxon>Fungi</taxon>
        <taxon>Dikarya</taxon>
        <taxon>Ascomycota</taxon>
        <taxon>Pezizomycotina</taxon>
        <taxon>Sordariomycetes</taxon>
        <taxon>Sordariomycetidae</taxon>
        <taxon>Sordariales</taxon>
        <taxon>Lasiosphaeriaceae</taxon>
        <taxon>Lasiosphaeris</taxon>
    </lineage>
</organism>